<dbReference type="Gene3D" id="3.40.50.1240">
    <property type="entry name" value="Phosphoglycerate mutase-like"/>
    <property type="match status" value="1"/>
</dbReference>
<dbReference type="AlphaFoldDB" id="A0A919LSY7"/>
<evidence type="ECO:0000313" key="4">
    <source>
        <dbReference type="Proteomes" id="UP000655094"/>
    </source>
</evidence>
<dbReference type="Gene3D" id="1.20.1250.20">
    <property type="entry name" value="MFS general substrate transporter like domains"/>
    <property type="match status" value="1"/>
</dbReference>
<evidence type="ECO:0000256" key="1">
    <source>
        <dbReference type="SAM" id="MobiDB-lite"/>
    </source>
</evidence>
<proteinExistence type="predicted"/>
<evidence type="ECO:0008006" key="5">
    <source>
        <dbReference type="Google" id="ProtNLM"/>
    </source>
</evidence>
<accession>A0A919LSY7</accession>
<feature type="compositionally biased region" description="Low complexity" evidence="1">
    <location>
        <begin position="523"/>
        <end position="543"/>
    </location>
</feature>
<dbReference type="InterPro" id="IPR029033">
    <property type="entry name" value="His_PPase_superfam"/>
</dbReference>
<dbReference type="SUPFAM" id="SSF53254">
    <property type="entry name" value="Phosphoglycerate mutase-like"/>
    <property type="match status" value="1"/>
</dbReference>
<dbReference type="Pfam" id="PF00328">
    <property type="entry name" value="His_Phos_2"/>
    <property type="match status" value="1"/>
</dbReference>
<dbReference type="SUPFAM" id="SSF103473">
    <property type="entry name" value="MFS general substrate transporter"/>
    <property type="match status" value="1"/>
</dbReference>
<reference evidence="3" key="1">
    <citation type="submission" date="2020-10" db="EMBL/GenBank/DDBJ databases">
        <title>Genome Sequence of ESBL Producing Zambian Clinical Strains.</title>
        <authorList>
            <person name="Shawa M."/>
            <person name="Furuta Y."/>
            <person name="Simbotwe M."/>
            <person name="Mulenga E."/>
            <person name="Mubanga M."/>
            <person name="Mulenga G."/>
            <person name="Kaile C."/>
            <person name="Zorigt T."/>
            <person name="Hang'ombe B."/>
            <person name="Higashi H."/>
        </authorList>
    </citation>
    <scope>NUCLEOTIDE SEQUENCE</scope>
    <source>
        <strain evidence="3">Zam_UTH_09</strain>
    </source>
</reference>
<keyword evidence="2" id="KW-1133">Transmembrane helix</keyword>
<sequence length="632" mass="67653">MLSDRFFPRNRSVMAGFISLLNTAGFALMLWSPHNYYTDILAMIIFGATIGALTCFLGGLIAVDISSRKAAGAALGTIGIASYAGAGTASFSPGSLLIKRLSLRTAKRCMISAHWRCSGWVPVWVPRYSVLPLPPSSPGAMPSNGRPHSPHNRLTNKEEDMMPARHQGLLRLFIACALPLLALQSAAAADWQLEKVVELSRHGIRPPTAGNREAIEAATGRPWTEWTTHDGELTGHGYAAVVNKGRAEGQHYRQLGLLQAGCPTAESIYVRASPLQRTRATARRWWMAPSPAAASLSIMSAGMPILFQTDKFAATQTDPARQLAAVKEKAGDLAQRRQALAPTIQLLKQAVCQADKPCPIFDTPWQVEQSKSGKTTISGLSVMANMVETLRLGWSENLPLSQLAWGKITQARQITALLPLLTENYDLSNDVLYTAQKRGSVLLNAMLDGVKPEANPNVRWLLLVAHDTNIAMVRTLMNFSWQLPGYSRGNIPPGSSGAGALAQREERRTLSAGLFPGARPRRPASSADAGRAAPDAASGVASAGLPSDRRWYAVSLPGGHHRAGSAYRPVIRPGGSHGPAVAARCLSGPGKTFFRARHDVRYPLSGANAPAATCAGVTTRCPAPSRLSAQQA</sequence>
<keyword evidence="2" id="KW-0812">Transmembrane</keyword>
<dbReference type="EMBL" id="BNFF01000001">
    <property type="protein sequence ID" value="GHK53339.1"/>
    <property type="molecule type" value="Genomic_DNA"/>
</dbReference>
<dbReference type="InterPro" id="IPR036259">
    <property type="entry name" value="MFS_trans_sf"/>
</dbReference>
<name>A0A919LSY7_KLEPN</name>
<feature type="transmembrane region" description="Helical" evidence="2">
    <location>
        <begin position="70"/>
        <end position="91"/>
    </location>
</feature>
<feature type="transmembrane region" description="Helical" evidence="2">
    <location>
        <begin position="40"/>
        <end position="63"/>
    </location>
</feature>
<feature type="region of interest" description="Disordered" evidence="1">
    <location>
        <begin position="511"/>
        <end position="543"/>
    </location>
</feature>
<evidence type="ECO:0000313" key="3">
    <source>
        <dbReference type="EMBL" id="GHK53339.1"/>
    </source>
</evidence>
<dbReference type="InterPro" id="IPR000560">
    <property type="entry name" value="His_Pase_clade-2"/>
</dbReference>
<protein>
    <recommendedName>
        <fullName evidence="5">3-phytase</fullName>
    </recommendedName>
</protein>
<comment type="caution">
    <text evidence="3">The sequence shown here is derived from an EMBL/GenBank/DDBJ whole genome shotgun (WGS) entry which is preliminary data.</text>
</comment>
<evidence type="ECO:0000256" key="2">
    <source>
        <dbReference type="SAM" id="Phobius"/>
    </source>
</evidence>
<organism evidence="3 4">
    <name type="scientific">Klebsiella pneumoniae</name>
    <dbReference type="NCBI Taxonomy" id="573"/>
    <lineage>
        <taxon>Bacteria</taxon>
        <taxon>Pseudomonadati</taxon>
        <taxon>Pseudomonadota</taxon>
        <taxon>Gammaproteobacteria</taxon>
        <taxon>Enterobacterales</taxon>
        <taxon>Enterobacteriaceae</taxon>
        <taxon>Klebsiella/Raoultella group</taxon>
        <taxon>Klebsiella</taxon>
        <taxon>Klebsiella pneumoniae complex</taxon>
    </lineage>
</organism>
<dbReference type="CDD" id="cd07061">
    <property type="entry name" value="HP_HAP_like"/>
    <property type="match status" value="1"/>
</dbReference>
<keyword evidence="2" id="KW-0472">Membrane</keyword>
<feature type="transmembrane region" description="Helical" evidence="2">
    <location>
        <begin position="12"/>
        <end position="34"/>
    </location>
</feature>
<gene>
    <name evidence="3" type="ORF">KPZU09_30750</name>
</gene>
<dbReference type="Proteomes" id="UP000655094">
    <property type="component" value="Unassembled WGS sequence"/>
</dbReference>